<keyword evidence="6" id="KW-1185">Reference proteome</keyword>
<dbReference type="InterPro" id="IPR001223">
    <property type="entry name" value="Glyco_hydro18_cat"/>
</dbReference>
<sequence length="422" mass="45360">MVAYACPCSRPSLCQPVTATHQREVFGFSVSQDTPYERYDWSQLTTVAWNEDPALMCAAHAAGARVVLDGRGADARGVYVNRTARAAWLAERVQHALRHHLDGINFDLEDPLPPGDPLAGEYAALVAEAAAAFHATIPGSQVSVDVPWSPYGIDGRYYDWSGLAGAADLLFVMMYDTQSQMWGRCVAAANSPLALARRGVQQWLDLGVPANKLVLGLPWYGYVYPCTNHAFAAGQEQELCQLAPVGFAGAPCSDAAGRQTCYSDIAAMVRRGSSEGSNGSRASSGSSNGGGGSRGLLIGQRGGAGGLERQEAEQGQQQQQQEEVLACEQPRWDDAQAAPYARCRRASDPLTHSHQVWFDDPASLERKCALAAELGLRGVGMWHLDCLDYRCTDSTCRQGTEAMWAALRAFTGGAQVQIDDVA</sequence>
<dbReference type="GeneID" id="17357607"/>
<keyword evidence="2" id="KW-0326">Glycosidase</keyword>
<feature type="compositionally biased region" description="Low complexity" evidence="3">
    <location>
        <begin position="313"/>
        <end position="324"/>
    </location>
</feature>
<accession>E1Z7K2</accession>
<proteinExistence type="predicted"/>
<feature type="region of interest" description="Disordered" evidence="3">
    <location>
        <begin position="272"/>
        <end position="324"/>
    </location>
</feature>
<evidence type="ECO:0000313" key="5">
    <source>
        <dbReference type="EMBL" id="EFN57933.1"/>
    </source>
</evidence>
<dbReference type="InterPro" id="IPR011583">
    <property type="entry name" value="Chitinase_II/V-like_cat"/>
</dbReference>
<dbReference type="Gene3D" id="3.20.20.80">
    <property type="entry name" value="Glycosidases"/>
    <property type="match status" value="2"/>
</dbReference>
<dbReference type="PROSITE" id="PS51910">
    <property type="entry name" value="GH18_2"/>
    <property type="match status" value="1"/>
</dbReference>
<dbReference type="GO" id="GO:0009313">
    <property type="term" value="P:oligosaccharide catabolic process"/>
    <property type="evidence" value="ECO:0007669"/>
    <property type="project" value="TreeGrafter"/>
</dbReference>
<dbReference type="InParanoid" id="E1Z7K2"/>
<dbReference type="OMA" id="KWIMKQV"/>
<name>E1Z7K2_CHLVA</name>
<dbReference type="Gene3D" id="3.10.50.10">
    <property type="match status" value="1"/>
</dbReference>
<dbReference type="KEGG" id="cvr:CHLNCDRAFT_142022"/>
<gene>
    <name evidence="5" type="ORF">CHLNCDRAFT_142022</name>
</gene>
<dbReference type="AlphaFoldDB" id="E1Z7K2"/>
<evidence type="ECO:0000259" key="4">
    <source>
        <dbReference type="PROSITE" id="PS51910"/>
    </source>
</evidence>
<dbReference type="Proteomes" id="UP000008141">
    <property type="component" value="Unassembled WGS sequence"/>
</dbReference>
<dbReference type="eggNOG" id="KOG2806">
    <property type="taxonomic scope" value="Eukaryota"/>
</dbReference>
<dbReference type="STRING" id="554065.E1Z7K2"/>
<dbReference type="GO" id="GO:0008061">
    <property type="term" value="F:chitin binding"/>
    <property type="evidence" value="ECO:0007669"/>
    <property type="project" value="InterPro"/>
</dbReference>
<evidence type="ECO:0000256" key="3">
    <source>
        <dbReference type="SAM" id="MobiDB-lite"/>
    </source>
</evidence>
<organism evidence="6">
    <name type="scientific">Chlorella variabilis</name>
    <name type="common">Green alga</name>
    <dbReference type="NCBI Taxonomy" id="554065"/>
    <lineage>
        <taxon>Eukaryota</taxon>
        <taxon>Viridiplantae</taxon>
        <taxon>Chlorophyta</taxon>
        <taxon>core chlorophytes</taxon>
        <taxon>Trebouxiophyceae</taxon>
        <taxon>Chlorellales</taxon>
        <taxon>Chlorellaceae</taxon>
        <taxon>Chlorella clade</taxon>
        <taxon>Chlorella</taxon>
    </lineage>
</organism>
<dbReference type="GO" id="GO:0005615">
    <property type="term" value="C:extracellular space"/>
    <property type="evidence" value="ECO:0007669"/>
    <property type="project" value="TreeGrafter"/>
</dbReference>
<dbReference type="PANTHER" id="PTHR46290:SF1">
    <property type="entry name" value="DI-N-ACETYLCHITOBIASE"/>
    <property type="match status" value="1"/>
</dbReference>
<evidence type="ECO:0000256" key="1">
    <source>
        <dbReference type="ARBA" id="ARBA00022801"/>
    </source>
</evidence>
<feature type="compositionally biased region" description="Gly residues" evidence="3">
    <location>
        <begin position="287"/>
        <end position="306"/>
    </location>
</feature>
<dbReference type="GO" id="GO:0016798">
    <property type="term" value="F:hydrolase activity, acting on glycosyl bonds"/>
    <property type="evidence" value="ECO:0007669"/>
    <property type="project" value="UniProtKB-KW"/>
</dbReference>
<dbReference type="PANTHER" id="PTHR46290">
    <property type="entry name" value="DI-N-ACETYLCHITOBIASE"/>
    <property type="match status" value="1"/>
</dbReference>
<dbReference type="SMART" id="SM00636">
    <property type="entry name" value="Glyco_18"/>
    <property type="match status" value="1"/>
</dbReference>
<dbReference type="SUPFAM" id="SSF51445">
    <property type="entry name" value="(Trans)glycosidases"/>
    <property type="match status" value="1"/>
</dbReference>
<keyword evidence="1" id="KW-0378">Hydrolase</keyword>
<dbReference type="InterPro" id="IPR017853">
    <property type="entry name" value="GH"/>
</dbReference>
<dbReference type="OrthoDB" id="73875at2759"/>
<reference evidence="5 6" key="1">
    <citation type="journal article" date="2010" name="Plant Cell">
        <title>The Chlorella variabilis NC64A genome reveals adaptation to photosymbiosis, coevolution with viruses, and cryptic sex.</title>
        <authorList>
            <person name="Blanc G."/>
            <person name="Duncan G."/>
            <person name="Agarkova I."/>
            <person name="Borodovsky M."/>
            <person name="Gurnon J."/>
            <person name="Kuo A."/>
            <person name="Lindquist E."/>
            <person name="Lucas S."/>
            <person name="Pangilinan J."/>
            <person name="Polle J."/>
            <person name="Salamov A."/>
            <person name="Terry A."/>
            <person name="Yamada T."/>
            <person name="Dunigan D.D."/>
            <person name="Grigoriev I.V."/>
            <person name="Claverie J.M."/>
            <person name="Van Etten J.L."/>
        </authorList>
    </citation>
    <scope>NUCLEOTIDE SEQUENCE [LARGE SCALE GENOMIC DNA]</scope>
    <source>
        <strain evidence="5 6">NC64A</strain>
    </source>
</reference>
<dbReference type="RefSeq" id="XP_005850035.1">
    <property type="nucleotide sequence ID" value="XM_005849973.1"/>
</dbReference>
<dbReference type="InterPro" id="IPR029070">
    <property type="entry name" value="Chitinase_insertion_sf"/>
</dbReference>
<dbReference type="Pfam" id="PF00704">
    <property type="entry name" value="Glyco_hydro_18"/>
    <property type="match status" value="1"/>
</dbReference>
<dbReference type="EMBL" id="GL433838">
    <property type="protein sequence ID" value="EFN57933.1"/>
    <property type="molecule type" value="Genomic_DNA"/>
</dbReference>
<evidence type="ECO:0000256" key="2">
    <source>
        <dbReference type="ARBA" id="ARBA00023295"/>
    </source>
</evidence>
<dbReference type="InterPro" id="IPR051887">
    <property type="entry name" value="GH18_Domain-Containing"/>
</dbReference>
<feature type="compositionally biased region" description="Low complexity" evidence="3">
    <location>
        <begin position="272"/>
        <end position="286"/>
    </location>
</feature>
<feature type="domain" description="GH18" evidence="4">
    <location>
        <begin position="1"/>
        <end position="414"/>
    </location>
</feature>
<evidence type="ECO:0000313" key="6">
    <source>
        <dbReference type="Proteomes" id="UP000008141"/>
    </source>
</evidence>
<protein>
    <recommendedName>
        <fullName evidence="4">GH18 domain-containing protein</fullName>
    </recommendedName>
</protein>